<protein>
    <submittedName>
        <fullName evidence="1">Uncharacterized protein</fullName>
    </submittedName>
</protein>
<dbReference type="EMBL" id="LR134441">
    <property type="protein sequence ID" value="VEH99099.1"/>
    <property type="molecule type" value="Genomic_DNA"/>
</dbReference>
<dbReference type="KEGG" id="cant:NCTC13489_01333"/>
<sequence>MKYPIYEIEVKFFYCNTEIWLNDILIYSHYEENGSLWLHWPIKNK</sequence>
<accession>A0A3S4UM02</accession>
<gene>
    <name evidence="1" type="ORF">NCTC13489_01333</name>
</gene>
<organism evidence="1 2">
    <name type="scientific">Kaistella antarctica</name>
    <dbReference type="NCBI Taxonomy" id="266748"/>
    <lineage>
        <taxon>Bacteria</taxon>
        <taxon>Pseudomonadati</taxon>
        <taxon>Bacteroidota</taxon>
        <taxon>Flavobacteriia</taxon>
        <taxon>Flavobacteriales</taxon>
        <taxon>Weeksellaceae</taxon>
        <taxon>Chryseobacterium group</taxon>
        <taxon>Kaistella</taxon>
    </lineage>
</organism>
<reference evidence="1 2" key="1">
    <citation type="submission" date="2018-12" db="EMBL/GenBank/DDBJ databases">
        <authorList>
            <consortium name="Pathogen Informatics"/>
        </authorList>
    </citation>
    <scope>NUCLEOTIDE SEQUENCE [LARGE SCALE GENOMIC DNA]</scope>
    <source>
        <strain evidence="1 2">NCTC13489</strain>
    </source>
</reference>
<evidence type="ECO:0000313" key="1">
    <source>
        <dbReference type="EMBL" id="VEH99099.1"/>
    </source>
</evidence>
<dbReference type="Proteomes" id="UP000270036">
    <property type="component" value="Chromosome"/>
</dbReference>
<evidence type="ECO:0000313" key="2">
    <source>
        <dbReference type="Proteomes" id="UP000270036"/>
    </source>
</evidence>
<proteinExistence type="predicted"/>
<name>A0A3S4UM02_9FLAO</name>
<dbReference type="AlphaFoldDB" id="A0A3S4UM02"/>